<sequence length="99" mass="11307">MTSRDFASDILEYHSTGGSVQKMAKMKGYYESLNPEDKTVYRDKCASIGSVDPYLIPVKDYSTDINSWPSLSYCDIVNYVFFSPIPLYTMEEMKAYKGL</sequence>
<keyword evidence="2" id="KW-1185">Reference proteome</keyword>
<organism evidence="1 2">
    <name type="scientific">Chaenocephalus aceratus</name>
    <name type="common">Blackfin icefish</name>
    <name type="synonym">Chaenichthys aceratus</name>
    <dbReference type="NCBI Taxonomy" id="36190"/>
    <lineage>
        <taxon>Eukaryota</taxon>
        <taxon>Metazoa</taxon>
        <taxon>Chordata</taxon>
        <taxon>Craniata</taxon>
        <taxon>Vertebrata</taxon>
        <taxon>Euteleostomi</taxon>
        <taxon>Actinopterygii</taxon>
        <taxon>Neopterygii</taxon>
        <taxon>Teleostei</taxon>
        <taxon>Neoteleostei</taxon>
        <taxon>Acanthomorphata</taxon>
        <taxon>Eupercaria</taxon>
        <taxon>Perciformes</taxon>
        <taxon>Notothenioidei</taxon>
        <taxon>Channichthyidae</taxon>
        <taxon>Chaenocephalus</taxon>
    </lineage>
</organism>
<comment type="caution">
    <text evidence="1">The sequence shown here is derived from an EMBL/GenBank/DDBJ whole genome shotgun (WGS) entry which is preliminary data.</text>
</comment>
<dbReference type="EMBL" id="CM043794">
    <property type="protein sequence ID" value="KAI4819181.1"/>
    <property type="molecule type" value="Genomic_DNA"/>
</dbReference>
<dbReference type="Proteomes" id="UP001057452">
    <property type="component" value="Chromosome 10"/>
</dbReference>
<proteinExistence type="predicted"/>
<name>A0ACB9X0G7_CHAAC</name>
<evidence type="ECO:0000313" key="1">
    <source>
        <dbReference type="EMBL" id="KAI4819181.1"/>
    </source>
</evidence>
<gene>
    <name evidence="1" type="ORF">KUCAC02_004450</name>
</gene>
<reference evidence="1" key="1">
    <citation type="submission" date="2022-05" db="EMBL/GenBank/DDBJ databases">
        <title>Chromosome-level genome of Chaenocephalus aceratus.</title>
        <authorList>
            <person name="Park H."/>
        </authorList>
    </citation>
    <scope>NUCLEOTIDE SEQUENCE</scope>
    <source>
        <strain evidence="1">KU_202001</strain>
    </source>
</reference>
<accession>A0ACB9X0G7</accession>
<protein>
    <submittedName>
        <fullName evidence="1">Uncharacterized protein</fullName>
    </submittedName>
</protein>
<evidence type="ECO:0000313" key="2">
    <source>
        <dbReference type="Proteomes" id="UP001057452"/>
    </source>
</evidence>